<dbReference type="OrthoDB" id="3181812at2"/>
<name>A0A172UL48_9MYCO</name>
<sequence length="314" mass="34042">MASDMLLQHLDYLLALAAERHFGRAAARCHVSQPTLSVAIRRLEKDLGIVIVQRGHRFEGFTEEGRRVVTWAQRIIAERDDMLADLERMRGRLTVTARLGAIPTAVPASPFISGEFLRRNPAASVRIEALSSREIARQLADFEIDAGLTYLDDEAPPGTRSVVLYREQYVLVAPAANHLMNAPEVAWSDAAGLELCVLMTTMRNRRILDANMAAEGVQYRPVVEAASVDALYAHLSHSGRATIASTAWLPQLGVPAGFAARPMVQHGPRPVIGLVVPDRAPASIVAAALAEVADDVDLEAHIAAAWDAAGDRRG</sequence>
<organism evidence="8 9">
    <name type="scientific">Mycobacterium adipatum</name>
    <dbReference type="NCBI Taxonomy" id="1682113"/>
    <lineage>
        <taxon>Bacteria</taxon>
        <taxon>Bacillati</taxon>
        <taxon>Actinomycetota</taxon>
        <taxon>Actinomycetes</taxon>
        <taxon>Mycobacteriales</taxon>
        <taxon>Mycobacteriaceae</taxon>
        <taxon>Mycobacterium</taxon>
    </lineage>
</organism>
<dbReference type="Pfam" id="PF03466">
    <property type="entry name" value="LysR_substrate"/>
    <property type="match status" value="1"/>
</dbReference>
<dbReference type="InterPro" id="IPR050950">
    <property type="entry name" value="HTH-type_LysR_regulators"/>
</dbReference>
<dbReference type="GO" id="GO:0003700">
    <property type="term" value="F:DNA-binding transcription factor activity"/>
    <property type="evidence" value="ECO:0007669"/>
    <property type="project" value="InterPro"/>
</dbReference>
<dbReference type="Gene3D" id="1.10.10.10">
    <property type="entry name" value="Winged helix-like DNA-binding domain superfamily/Winged helix DNA-binding domain"/>
    <property type="match status" value="1"/>
</dbReference>
<evidence type="ECO:0000256" key="2">
    <source>
        <dbReference type="ARBA" id="ARBA00023015"/>
    </source>
</evidence>
<dbReference type="SUPFAM" id="SSF53850">
    <property type="entry name" value="Periplasmic binding protein-like II"/>
    <property type="match status" value="1"/>
</dbReference>
<comment type="function">
    <text evidence="6">Required for the induction the katG gene for catalase. Involved in the response to hydrogen peroxide.</text>
</comment>
<evidence type="ECO:0000259" key="7">
    <source>
        <dbReference type="PROSITE" id="PS50931"/>
    </source>
</evidence>
<gene>
    <name evidence="8" type="ORF">A7U43_12020</name>
</gene>
<dbReference type="InterPro" id="IPR005119">
    <property type="entry name" value="LysR_subst-bd"/>
</dbReference>
<evidence type="ECO:0000256" key="4">
    <source>
        <dbReference type="ARBA" id="ARBA00023163"/>
    </source>
</evidence>
<dbReference type="SUPFAM" id="SSF46785">
    <property type="entry name" value="Winged helix' DNA-binding domain"/>
    <property type="match status" value="1"/>
</dbReference>
<dbReference type="PANTHER" id="PTHR30419">
    <property type="entry name" value="HTH-TYPE TRANSCRIPTIONAL REGULATOR YBHD"/>
    <property type="match status" value="1"/>
</dbReference>
<dbReference type="PRINTS" id="PR00039">
    <property type="entry name" value="HTHLYSR"/>
</dbReference>
<dbReference type="FunFam" id="1.10.10.10:FF:000001">
    <property type="entry name" value="LysR family transcriptional regulator"/>
    <property type="match status" value="1"/>
</dbReference>
<dbReference type="GO" id="GO:0005829">
    <property type="term" value="C:cytosol"/>
    <property type="evidence" value="ECO:0007669"/>
    <property type="project" value="TreeGrafter"/>
</dbReference>
<evidence type="ECO:0000256" key="6">
    <source>
        <dbReference type="ARBA" id="ARBA00056658"/>
    </source>
</evidence>
<dbReference type="AlphaFoldDB" id="A0A172UL48"/>
<feature type="domain" description="HTH lysR-type" evidence="7">
    <location>
        <begin position="5"/>
        <end position="62"/>
    </location>
</feature>
<comment type="similarity">
    <text evidence="1">Belongs to the LysR transcriptional regulatory family.</text>
</comment>
<dbReference type="KEGG" id="madi:A7U43_12020"/>
<evidence type="ECO:0000313" key="8">
    <source>
        <dbReference type="EMBL" id="ANE79942.1"/>
    </source>
</evidence>
<dbReference type="Pfam" id="PF00126">
    <property type="entry name" value="HTH_1"/>
    <property type="match status" value="1"/>
</dbReference>
<keyword evidence="9" id="KW-1185">Reference proteome</keyword>
<dbReference type="Gene3D" id="3.40.190.290">
    <property type="match status" value="1"/>
</dbReference>
<dbReference type="InterPro" id="IPR000847">
    <property type="entry name" value="LysR_HTH_N"/>
</dbReference>
<accession>A0A172UL48</accession>
<dbReference type="PROSITE" id="PS50931">
    <property type="entry name" value="HTH_LYSR"/>
    <property type="match status" value="1"/>
</dbReference>
<evidence type="ECO:0000256" key="1">
    <source>
        <dbReference type="ARBA" id="ARBA00009437"/>
    </source>
</evidence>
<dbReference type="RefSeq" id="WP_067995189.1">
    <property type="nucleotide sequence ID" value="NZ_CP015596.1"/>
</dbReference>
<keyword evidence="3" id="KW-0238">DNA-binding</keyword>
<evidence type="ECO:0000313" key="9">
    <source>
        <dbReference type="Proteomes" id="UP000077143"/>
    </source>
</evidence>
<dbReference type="CDD" id="cd05466">
    <property type="entry name" value="PBP2_LTTR_substrate"/>
    <property type="match status" value="1"/>
</dbReference>
<dbReference type="PANTHER" id="PTHR30419:SF31">
    <property type="entry name" value="BLR3139 PROTEIN"/>
    <property type="match status" value="1"/>
</dbReference>
<keyword evidence="4" id="KW-0804">Transcription</keyword>
<keyword evidence="2" id="KW-0805">Transcription regulation</keyword>
<dbReference type="Proteomes" id="UP000077143">
    <property type="component" value="Chromosome"/>
</dbReference>
<proteinExistence type="inferred from homology"/>
<dbReference type="STRING" id="1682113.A7U43_12020"/>
<evidence type="ECO:0000256" key="3">
    <source>
        <dbReference type="ARBA" id="ARBA00023125"/>
    </source>
</evidence>
<dbReference type="EMBL" id="CP015596">
    <property type="protein sequence ID" value="ANE79942.1"/>
    <property type="molecule type" value="Genomic_DNA"/>
</dbReference>
<dbReference type="InterPro" id="IPR036388">
    <property type="entry name" value="WH-like_DNA-bd_sf"/>
</dbReference>
<reference evidence="8 9" key="1">
    <citation type="submission" date="2016-05" db="EMBL/GenBank/DDBJ databases">
        <title>Complete genome sequence of a phthalic acid esters degrading Mycobacterium sp. YC-RL4.</title>
        <authorList>
            <person name="Ren L."/>
            <person name="Fan S."/>
            <person name="Ruth N."/>
            <person name="Jia Y."/>
            <person name="Wang J."/>
            <person name="Qiao C."/>
        </authorList>
    </citation>
    <scope>NUCLEOTIDE SEQUENCE [LARGE SCALE GENOMIC DNA]</scope>
    <source>
        <strain evidence="8 9">YC-RL4</strain>
    </source>
</reference>
<protein>
    <recommendedName>
        <fullName evidence="5">Probable hydrogen peroxide-inducible genes activator</fullName>
    </recommendedName>
</protein>
<dbReference type="GO" id="GO:0003677">
    <property type="term" value="F:DNA binding"/>
    <property type="evidence" value="ECO:0007669"/>
    <property type="project" value="UniProtKB-KW"/>
</dbReference>
<dbReference type="InterPro" id="IPR036390">
    <property type="entry name" value="WH_DNA-bd_sf"/>
</dbReference>
<evidence type="ECO:0000256" key="5">
    <source>
        <dbReference type="ARBA" id="ARBA00040885"/>
    </source>
</evidence>